<dbReference type="EMBL" id="JACKVH010000016">
    <property type="protein sequence ID" value="MCV7380294.1"/>
    <property type="molecule type" value="Genomic_DNA"/>
</dbReference>
<dbReference type="AlphaFoldDB" id="A0AA41XRG0"/>
<dbReference type="Proteomes" id="UP001141650">
    <property type="component" value="Unassembled WGS sequence"/>
</dbReference>
<reference evidence="2 3" key="1">
    <citation type="submission" date="2017-02" db="EMBL/GenBank/DDBJ databases">
        <title>The new phylogeny of genus Mycobacterium.</title>
        <authorList>
            <person name="Tortoli E."/>
            <person name="Trovato A."/>
            <person name="Cirillo D.M."/>
        </authorList>
    </citation>
    <scope>NUCLEOTIDE SEQUENCE [LARGE SCALE GENOMIC DNA]</scope>
    <source>
        <strain evidence="2 3">DSM 45230</strain>
    </source>
</reference>
<protein>
    <submittedName>
        <fullName evidence="1">Uncharacterized protein</fullName>
    </submittedName>
</protein>
<reference evidence="1" key="2">
    <citation type="submission" date="2020-07" db="EMBL/GenBank/DDBJ databases">
        <authorList>
            <person name="Pettersson B.M.F."/>
            <person name="Behra P.R.K."/>
            <person name="Ramesh M."/>
            <person name="Das S."/>
            <person name="Dasgupta S."/>
            <person name="Kirsebom L.A."/>
        </authorList>
    </citation>
    <scope>NUCLEOTIDE SEQUENCE</scope>
    <source>
        <strain evidence="1">CCUG 55640</strain>
    </source>
</reference>
<sequence>MRLVADSGLWSTGPAAAETPLAAVLEVSGAVLSWAIDEPAGPSGPTGEGAATITFIDLARADWLWRVVGEAGHVALAAALTRETPQDIDLAGVDIVAGSIEPLRRLAIGHWLRRWWPASRRDGIAGLDRALLDLEVALLTSGAQGYFSDDTLDSDIAGLLAPHAPALAAHARDGDPRVVEVVRAGAGLADEVGVDADGWPELYAALDDSGTVLATELAQPSGRRDDYALAAGDAAASPGTVPIAQGVASIQWGAVPPGIFDAGEDTVEWSVEATGTTVVAAVRAAVIGSDPATGVAVRLRSGAIGGAGVLDAEGGTTLPLLDDQRRPVTESAAWDHDWATTAVVVGAQSSQASETRETRERIRRWARSRLDRPPHDAFLAEIVASESAY</sequence>
<evidence type="ECO:0000313" key="3">
    <source>
        <dbReference type="Proteomes" id="UP000192319"/>
    </source>
</evidence>
<gene>
    <name evidence="2" type="ORF">BST11_24810</name>
    <name evidence="1" type="ORF">H7K38_16755</name>
</gene>
<accession>A0AA41XRG0</accession>
<evidence type="ECO:0000313" key="1">
    <source>
        <dbReference type="EMBL" id="MCV7380294.1"/>
    </source>
</evidence>
<comment type="caution">
    <text evidence="1">The sequence shown here is derived from an EMBL/GenBank/DDBJ whole genome shotgun (WGS) entry which is preliminary data.</text>
</comment>
<evidence type="ECO:0000313" key="4">
    <source>
        <dbReference type="Proteomes" id="UP001141650"/>
    </source>
</evidence>
<reference evidence="1" key="3">
    <citation type="journal article" date="2022" name="BMC Genomics">
        <title>Comparative genome analysis of mycobacteria focusing on tRNA and non-coding RNA.</title>
        <authorList>
            <person name="Behra P.R.K."/>
            <person name="Pettersson B.M.F."/>
            <person name="Ramesh M."/>
            <person name="Das S."/>
            <person name="Dasgupta S."/>
            <person name="Kirsebom L.A."/>
        </authorList>
    </citation>
    <scope>NUCLEOTIDE SEQUENCE</scope>
    <source>
        <strain evidence="1">CCUG 55640</strain>
    </source>
</reference>
<dbReference type="RefSeq" id="WP_083140874.1">
    <property type="nucleotide sequence ID" value="NZ_JACKVH010000016.1"/>
</dbReference>
<dbReference type="EMBL" id="MVHD01000072">
    <property type="protein sequence ID" value="OQZ88047.1"/>
    <property type="molecule type" value="Genomic_DNA"/>
</dbReference>
<keyword evidence="3" id="KW-1185">Reference proteome</keyword>
<evidence type="ECO:0000313" key="2">
    <source>
        <dbReference type="EMBL" id="OQZ88047.1"/>
    </source>
</evidence>
<organism evidence="1 4">
    <name type="scientific">Mycobacterium alsense</name>
    <dbReference type="NCBI Taxonomy" id="324058"/>
    <lineage>
        <taxon>Bacteria</taxon>
        <taxon>Bacillati</taxon>
        <taxon>Actinomycetota</taxon>
        <taxon>Actinomycetes</taxon>
        <taxon>Mycobacteriales</taxon>
        <taxon>Mycobacteriaceae</taxon>
        <taxon>Mycobacterium</taxon>
    </lineage>
</organism>
<proteinExistence type="predicted"/>
<name>A0AA41XRG0_9MYCO</name>
<dbReference type="Proteomes" id="UP000192319">
    <property type="component" value="Unassembled WGS sequence"/>
</dbReference>